<dbReference type="Pfam" id="PF00015">
    <property type="entry name" value="MCPsignal"/>
    <property type="match status" value="1"/>
</dbReference>
<dbReference type="CDD" id="cd11386">
    <property type="entry name" value="MCP_signal"/>
    <property type="match status" value="1"/>
</dbReference>
<keyword evidence="4" id="KW-0145">Chemotaxis</keyword>
<feature type="domain" description="HAMP" evidence="15">
    <location>
        <begin position="216"/>
        <end position="268"/>
    </location>
</feature>
<evidence type="ECO:0000313" key="16">
    <source>
        <dbReference type="EMBL" id="AIJ08080.1"/>
    </source>
</evidence>
<dbReference type="HOGENOM" id="CLU_000445_107_16_6"/>
<feature type="coiled-coil region" evidence="12">
    <location>
        <begin position="292"/>
        <end position="329"/>
    </location>
</feature>
<keyword evidence="16" id="KW-0675">Receptor</keyword>
<comment type="similarity">
    <text evidence="10">Belongs to the methyl-accepting chemotaxis (MCP) protein family.</text>
</comment>
<dbReference type="InterPro" id="IPR051310">
    <property type="entry name" value="MCP_chemotaxis"/>
</dbReference>
<dbReference type="SMART" id="SM00283">
    <property type="entry name" value="MA"/>
    <property type="match status" value="1"/>
</dbReference>
<keyword evidence="12" id="KW-0175">Coiled coil</keyword>
<dbReference type="GO" id="GO:0006935">
    <property type="term" value="P:chemotaxis"/>
    <property type="evidence" value="ECO:0007669"/>
    <property type="project" value="UniProtKB-KW"/>
</dbReference>
<dbReference type="InterPro" id="IPR004089">
    <property type="entry name" value="MCPsignal_dom"/>
</dbReference>
<evidence type="ECO:0000313" key="17">
    <source>
        <dbReference type="Proteomes" id="UP000028681"/>
    </source>
</evidence>
<sequence length="518" mass="56108">MNQRITVRGGLLVIIVTYTLLLFFISSMGIYFLRQSNHSLAVVNQLQAAELGPLSTGFSATLRARSAAAVAARQLTLEHIADADSSRRTVEALLTESNEIMAQFSALKKVTVEGQRLSTRLEQSYNAYIQDGLQPMVQALAARNLDAYYALLENQVSSHSTEYDRDLREFRQFADTLGRQALEKAQRDYQRAMTLIISACVLLLAVGGFCWYALRGIILRPLAQLDEQVEHIAAGDLARRLVLSGRSEIAQLGRQLTQMQQALAGTVRRVRDASEQVDVGARELRAGNRDLSQRTEELAASLEETAASMEQLTATVRQNAANAEQANQLASGVSDSANQGADIVNEAIVGMRSISHSSQKIADIITVIDGIAFQTNILALNAAVEAARAGEQGRGFAVVAGEVRNLAQRSAQSAKEIKLLIEDSVRQVSDGERRVSAAAETMAKISAEVVRVTALMAEISGASQEQTRGIEQVNQAIAQMDQVAQQNAALVEESTAATASLEAQSEQLMQSMESFKLA</sequence>
<keyword evidence="6 13" id="KW-0812">Transmembrane</keyword>
<evidence type="ECO:0000256" key="7">
    <source>
        <dbReference type="ARBA" id="ARBA00022989"/>
    </source>
</evidence>
<dbReference type="InterPro" id="IPR003122">
    <property type="entry name" value="Tar_rcpt_lig-bd"/>
</dbReference>
<keyword evidence="8 13" id="KW-0472">Membrane</keyword>
<dbReference type="SUPFAM" id="SSF47170">
    <property type="entry name" value="Aspartate receptor, ligand-binding domain"/>
    <property type="match status" value="1"/>
</dbReference>
<dbReference type="GeneID" id="33939250"/>
<dbReference type="SUPFAM" id="SSF58104">
    <property type="entry name" value="Methyl-accepting chemotaxis protein (MCP) signaling domain"/>
    <property type="match status" value="1"/>
</dbReference>
<dbReference type="CDD" id="cd19407">
    <property type="entry name" value="Tar_Tsr_sensor"/>
    <property type="match status" value="1"/>
</dbReference>
<dbReference type="Proteomes" id="UP000028681">
    <property type="component" value="Chromosome"/>
</dbReference>
<organism evidence="16 17">
    <name type="scientific">Edwardsiella anguillarum ET080813</name>
    <dbReference type="NCBI Taxonomy" id="667120"/>
    <lineage>
        <taxon>Bacteria</taxon>
        <taxon>Pseudomonadati</taxon>
        <taxon>Pseudomonadota</taxon>
        <taxon>Gammaproteobacteria</taxon>
        <taxon>Enterobacterales</taxon>
        <taxon>Hafniaceae</taxon>
        <taxon>Edwardsiella</taxon>
    </lineage>
</organism>
<dbReference type="InterPro" id="IPR035440">
    <property type="entry name" value="4HB_MCP_dom_sf"/>
</dbReference>
<keyword evidence="9 11" id="KW-0807">Transducer</keyword>
<evidence type="ECO:0000256" key="4">
    <source>
        <dbReference type="ARBA" id="ARBA00022500"/>
    </source>
</evidence>
<feature type="transmembrane region" description="Helical" evidence="13">
    <location>
        <begin position="192"/>
        <end position="214"/>
    </location>
</feature>
<reference evidence="16 17" key="1">
    <citation type="journal article" date="2012" name="PLoS ONE">
        <title>Edwardsiella comparative phylogenomics reveal the new intra/inter-species taxonomic relationships, virulence evolution and niche adaptation mechanisms.</title>
        <authorList>
            <person name="Yang M."/>
            <person name="Lv Y."/>
            <person name="Xiao J."/>
            <person name="Wu H."/>
            <person name="Zheng H."/>
            <person name="Liu Q."/>
            <person name="Zhang Y."/>
            <person name="Wang Q."/>
        </authorList>
    </citation>
    <scope>NUCLEOTIDE SEQUENCE [LARGE SCALE GENOMIC DNA]</scope>
    <source>
        <strain evidence="17">080813</strain>
    </source>
</reference>
<dbReference type="InterPro" id="IPR004090">
    <property type="entry name" value="Chemotax_Me-accpt_rcpt"/>
</dbReference>
<dbReference type="FunFam" id="1.10.287.950:FF:000001">
    <property type="entry name" value="Methyl-accepting chemotaxis sensory transducer"/>
    <property type="match status" value="1"/>
</dbReference>
<dbReference type="GO" id="GO:0007165">
    <property type="term" value="P:signal transduction"/>
    <property type="evidence" value="ECO:0007669"/>
    <property type="project" value="UniProtKB-KW"/>
</dbReference>
<dbReference type="GO" id="GO:0004888">
    <property type="term" value="F:transmembrane signaling receptor activity"/>
    <property type="evidence" value="ECO:0007669"/>
    <property type="project" value="InterPro"/>
</dbReference>
<dbReference type="GO" id="GO:0005886">
    <property type="term" value="C:plasma membrane"/>
    <property type="evidence" value="ECO:0007669"/>
    <property type="project" value="UniProtKB-SubCell"/>
</dbReference>
<protein>
    <submittedName>
        <fullName evidence="16">Methyl-accepting chemotaxis protein I (Serine chemoreceptor protein)</fullName>
    </submittedName>
</protein>
<keyword evidence="2" id="KW-1003">Cell membrane</keyword>
<evidence type="ECO:0000256" key="3">
    <source>
        <dbReference type="ARBA" id="ARBA00022481"/>
    </source>
</evidence>
<evidence type="ECO:0000256" key="5">
    <source>
        <dbReference type="ARBA" id="ARBA00022519"/>
    </source>
</evidence>
<dbReference type="Gene3D" id="1.20.120.30">
    <property type="entry name" value="Aspartate receptor, ligand-binding domain"/>
    <property type="match status" value="1"/>
</dbReference>
<evidence type="ECO:0000259" key="15">
    <source>
        <dbReference type="PROSITE" id="PS50885"/>
    </source>
</evidence>
<dbReference type="InterPro" id="IPR003660">
    <property type="entry name" value="HAMP_dom"/>
</dbReference>
<dbReference type="AlphaFoldDB" id="A0A076LHT9"/>
<accession>A0A076LHT9</accession>
<proteinExistence type="inferred from homology"/>
<dbReference type="KEGG" id="ete:ETEE_1631"/>
<evidence type="ECO:0000256" key="1">
    <source>
        <dbReference type="ARBA" id="ARBA00004429"/>
    </source>
</evidence>
<dbReference type="PANTHER" id="PTHR43531:SF14">
    <property type="entry name" value="METHYL-ACCEPTING CHEMOTAXIS PROTEIN I-RELATED"/>
    <property type="match status" value="1"/>
</dbReference>
<gene>
    <name evidence="16" type="ORF">ETEE_1631</name>
</gene>
<dbReference type="RefSeq" id="WP_034164026.1">
    <property type="nucleotide sequence ID" value="NZ_CP006664.1"/>
</dbReference>
<feature type="domain" description="Methyl-accepting transducer" evidence="14">
    <location>
        <begin position="273"/>
        <end position="502"/>
    </location>
</feature>
<evidence type="ECO:0000256" key="2">
    <source>
        <dbReference type="ARBA" id="ARBA00022475"/>
    </source>
</evidence>
<dbReference type="CDD" id="cd06225">
    <property type="entry name" value="HAMP"/>
    <property type="match status" value="1"/>
</dbReference>
<evidence type="ECO:0000256" key="9">
    <source>
        <dbReference type="ARBA" id="ARBA00023224"/>
    </source>
</evidence>
<dbReference type="PRINTS" id="PR00260">
    <property type="entry name" value="CHEMTRNSDUCR"/>
</dbReference>
<dbReference type="Pfam" id="PF02203">
    <property type="entry name" value="TarH"/>
    <property type="match status" value="1"/>
</dbReference>
<dbReference type="EMBL" id="CP006664">
    <property type="protein sequence ID" value="AIJ08080.1"/>
    <property type="molecule type" value="Genomic_DNA"/>
</dbReference>
<keyword evidence="5" id="KW-0997">Cell inner membrane</keyword>
<dbReference type="PROSITE" id="PS50111">
    <property type="entry name" value="CHEMOTAXIS_TRANSDUC_2"/>
    <property type="match status" value="1"/>
</dbReference>
<evidence type="ECO:0000256" key="11">
    <source>
        <dbReference type="PROSITE-ProRule" id="PRU00284"/>
    </source>
</evidence>
<keyword evidence="7 13" id="KW-1133">Transmembrane helix</keyword>
<feature type="transmembrane region" description="Helical" evidence="13">
    <location>
        <begin position="12"/>
        <end position="33"/>
    </location>
</feature>
<evidence type="ECO:0000256" key="8">
    <source>
        <dbReference type="ARBA" id="ARBA00023136"/>
    </source>
</evidence>
<evidence type="ECO:0000256" key="12">
    <source>
        <dbReference type="SAM" id="Coils"/>
    </source>
</evidence>
<evidence type="ECO:0000256" key="13">
    <source>
        <dbReference type="SAM" id="Phobius"/>
    </source>
</evidence>
<keyword evidence="3" id="KW-0488">Methylation</keyword>
<evidence type="ECO:0000259" key="14">
    <source>
        <dbReference type="PROSITE" id="PS50111"/>
    </source>
</evidence>
<comment type="subcellular location">
    <subcellularLocation>
        <location evidence="1">Cell inner membrane</location>
        <topology evidence="1">Multi-pass membrane protein</topology>
    </subcellularLocation>
</comment>
<dbReference type="PROSITE" id="PS50885">
    <property type="entry name" value="HAMP"/>
    <property type="match status" value="1"/>
</dbReference>
<dbReference type="Gene3D" id="1.10.287.950">
    <property type="entry name" value="Methyl-accepting chemotaxis protein"/>
    <property type="match status" value="1"/>
</dbReference>
<dbReference type="Pfam" id="PF00672">
    <property type="entry name" value="HAMP"/>
    <property type="match status" value="1"/>
</dbReference>
<dbReference type="PANTHER" id="PTHR43531">
    <property type="entry name" value="PROTEIN ICFG"/>
    <property type="match status" value="1"/>
</dbReference>
<dbReference type="SMART" id="SM00304">
    <property type="entry name" value="HAMP"/>
    <property type="match status" value="1"/>
</dbReference>
<name>A0A076LHT9_9GAMM</name>
<evidence type="ECO:0000256" key="10">
    <source>
        <dbReference type="ARBA" id="ARBA00029447"/>
    </source>
</evidence>
<evidence type="ECO:0000256" key="6">
    <source>
        <dbReference type="ARBA" id="ARBA00022692"/>
    </source>
</evidence>